<dbReference type="PANTHER" id="PTHR11360:SF284">
    <property type="entry name" value="EG:103B4.3 PROTEIN-RELATED"/>
    <property type="match status" value="1"/>
</dbReference>
<evidence type="ECO:0000256" key="4">
    <source>
        <dbReference type="SAM" id="Phobius"/>
    </source>
</evidence>
<organism evidence="6 7">
    <name type="scientific">Reinekea forsetii</name>
    <dbReference type="NCBI Taxonomy" id="1336806"/>
    <lineage>
        <taxon>Bacteria</taxon>
        <taxon>Pseudomonadati</taxon>
        <taxon>Pseudomonadota</taxon>
        <taxon>Gammaproteobacteria</taxon>
        <taxon>Oceanospirillales</taxon>
        <taxon>Saccharospirillaceae</taxon>
        <taxon>Reinekea</taxon>
    </lineage>
</organism>
<name>A0A2K8KQ43_9GAMM</name>
<dbReference type="InterPro" id="IPR011701">
    <property type="entry name" value="MFS"/>
</dbReference>
<keyword evidence="3 4" id="KW-0472">Membrane</keyword>
<keyword evidence="1 4" id="KW-0812">Transmembrane</keyword>
<keyword evidence="7" id="KW-1185">Reference proteome</keyword>
<feature type="transmembrane region" description="Helical" evidence="4">
    <location>
        <begin position="259"/>
        <end position="282"/>
    </location>
</feature>
<feature type="transmembrane region" description="Helical" evidence="4">
    <location>
        <begin position="138"/>
        <end position="158"/>
    </location>
</feature>
<feature type="transmembrane region" description="Helical" evidence="4">
    <location>
        <begin position="289"/>
        <end position="308"/>
    </location>
</feature>
<feature type="transmembrane region" description="Helical" evidence="4">
    <location>
        <begin position="103"/>
        <end position="126"/>
    </location>
</feature>
<dbReference type="PANTHER" id="PTHR11360">
    <property type="entry name" value="MONOCARBOXYLATE TRANSPORTER"/>
    <property type="match status" value="1"/>
</dbReference>
<dbReference type="InterPro" id="IPR020846">
    <property type="entry name" value="MFS_dom"/>
</dbReference>
<evidence type="ECO:0000256" key="1">
    <source>
        <dbReference type="ARBA" id="ARBA00022692"/>
    </source>
</evidence>
<keyword evidence="2 4" id="KW-1133">Transmembrane helix</keyword>
<gene>
    <name evidence="6" type="ORF">REIFOR_00803</name>
</gene>
<feature type="transmembrane region" description="Helical" evidence="4">
    <location>
        <begin position="347"/>
        <end position="371"/>
    </location>
</feature>
<dbReference type="Proteomes" id="UP000229757">
    <property type="component" value="Chromosome"/>
</dbReference>
<dbReference type="Pfam" id="PF07690">
    <property type="entry name" value="MFS_1"/>
    <property type="match status" value="1"/>
</dbReference>
<evidence type="ECO:0000313" key="6">
    <source>
        <dbReference type="EMBL" id="ATX75971.1"/>
    </source>
</evidence>
<dbReference type="EMBL" id="CP011797">
    <property type="protein sequence ID" value="ATX75971.1"/>
    <property type="molecule type" value="Genomic_DNA"/>
</dbReference>
<feature type="transmembrane region" description="Helical" evidence="4">
    <location>
        <begin position="170"/>
        <end position="190"/>
    </location>
</feature>
<evidence type="ECO:0000259" key="5">
    <source>
        <dbReference type="PROSITE" id="PS50850"/>
    </source>
</evidence>
<reference evidence="6 7" key="1">
    <citation type="journal article" date="2017" name="Environ. Microbiol.">
        <title>Genomic and physiological analyses of 'Reinekea forsetii' reveal a versatile opportunistic lifestyle during spring algae blooms.</title>
        <authorList>
            <person name="Avci B."/>
            <person name="Hahnke R.L."/>
            <person name="Chafee M."/>
            <person name="Fischer T."/>
            <person name="Gruber-Vodicka H."/>
            <person name="Tegetmeyer H.E."/>
            <person name="Harder J."/>
            <person name="Fuchs B.M."/>
            <person name="Amann R.I."/>
            <person name="Teeling H."/>
        </authorList>
    </citation>
    <scope>NUCLEOTIDE SEQUENCE [LARGE SCALE GENOMIC DNA]</scope>
    <source>
        <strain evidence="6 7">Hel1_31_D35</strain>
    </source>
</reference>
<dbReference type="PROSITE" id="PS50850">
    <property type="entry name" value="MFS"/>
    <property type="match status" value="1"/>
</dbReference>
<dbReference type="KEGG" id="rfo:REIFOR_00803"/>
<protein>
    <submittedName>
        <fullName evidence="6">MFS transporter</fullName>
    </submittedName>
</protein>
<evidence type="ECO:0000256" key="2">
    <source>
        <dbReference type="ARBA" id="ARBA00022989"/>
    </source>
</evidence>
<dbReference type="RefSeq" id="WP_100256346.1">
    <property type="nucleotide sequence ID" value="NZ_CP011797.1"/>
</dbReference>
<dbReference type="SUPFAM" id="SSF103473">
    <property type="entry name" value="MFS general substrate transporter"/>
    <property type="match status" value="1"/>
</dbReference>
<feature type="transmembrane region" description="Helical" evidence="4">
    <location>
        <begin position="377"/>
        <end position="396"/>
    </location>
</feature>
<dbReference type="AlphaFoldDB" id="A0A2K8KQ43"/>
<feature type="transmembrane region" description="Helical" evidence="4">
    <location>
        <begin position="49"/>
        <end position="71"/>
    </location>
</feature>
<dbReference type="GO" id="GO:0022857">
    <property type="term" value="F:transmembrane transporter activity"/>
    <property type="evidence" value="ECO:0007669"/>
    <property type="project" value="InterPro"/>
</dbReference>
<evidence type="ECO:0000256" key="3">
    <source>
        <dbReference type="ARBA" id="ARBA00023136"/>
    </source>
</evidence>
<feature type="domain" description="Major facilitator superfamily (MFS) profile" evidence="5">
    <location>
        <begin position="10"/>
        <end position="403"/>
    </location>
</feature>
<dbReference type="InterPro" id="IPR050327">
    <property type="entry name" value="Proton-linked_MCT"/>
</dbReference>
<feature type="transmembrane region" description="Helical" evidence="4">
    <location>
        <begin position="78"/>
        <end position="97"/>
    </location>
</feature>
<dbReference type="OrthoDB" id="146345at2"/>
<feature type="transmembrane region" description="Helical" evidence="4">
    <location>
        <begin position="314"/>
        <end position="340"/>
    </location>
</feature>
<sequence length="417" mass="44971">MTLIKRHALLLLIVGFGILVSLLSTSIKTSYQVFFVAMSDDFGLSRGEFAWSGTLFMAVFGISSPIVGYIADRIGAKHTIIGGLFFSGLLFLLMALTQSFTSFLLLYGIGAAFAYTAISYVSLGVLVEEINAPKLRGLIYALVTNGAALGFVFLAPLWLYLEAFLSWRDIYLATGLVFVLPLTLLAIVVLRFSAVGQVPVADQPEPAVPERFRQRLARVFTNANFYYLSLGFLGCGVTMAFVDIHLVAQLKDMALSANFIALSLVVLGVAEFIGGIAAGLMCDRYPARLVLSGFYLLRAVAVFILFALPSQLGVLLFAAVFGLSFMGTVVGTSVVSLTIFSKEIKGFAFGFVWLFHQIGAVLATQLGANLYDLNGNYQLVLLVTGVIAMVSALLVLRIRIRVADPSRADAATSVQRA</sequence>
<proteinExistence type="predicted"/>
<feature type="transmembrane region" description="Helical" evidence="4">
    <location>
        <begin position="225"/>
        <end position="247"/>
    </location>
</feature>
<accession>A0A2K8KQ43</accession>
<evidence type="ECO:0000313" key="7">
    <source>
        <dbReference type="Proteomes" id="UP000229757"/>
    </source>
</evidence>
<dbReference type="Gene3D" id="1.20.1250.20">
    <property type="entry name" value="MFS general substrate transporter like domains"/>
    <property type="match status" value="1"/>
</dbReference>
<dbReference type="InterPro" id="IPR036259">
    <property type="entry name" value="MFS_trans_sf"/>
</dbReference>